<name>A0A1Y1K5P5_PHOPY</name>
<organism evidence="1">
    <name type="scientific">Photinus pyralis</name>
    <name type="common">Common eastern firefly</name>
    <name type="synonym">Lampyris pyralis</name>
    <dbReference type="NCBI Taxonomy" id="7054"/>
    <lineage>
        <taxon>Eukaryota</taxon>
        <taxon>Metazoa</taxon>
        <taxon>Ecdysozoa</taxon>
        <taxon>Arthropoda</taxon>
        <taxon>Hexapoda</taxon>
        <taxon>Insecta</taxon>
        <taxon>Pterygota</taxon>
        <taxon>Neoptera</taxon>
        <taxon>Endopterygota</taxon>
        <taxon>Coleoptera</taxon>
        <taxon>Polyphaga</taxon>
        <taxon>Elateriformia</taxon>
        <taxon>Elateroidea</taxon>
        <taxon>Lampyridae</taxon>
        <taxon>Lampyrinae</taxon>
        <taxon>Photinus</taxon>
    </lineage>
</organism>
<dbReference type="AlphaFoldDB" id="A0A1Y1K5P5"/>
<accession>A0A1Y1K5P5</accession>
<evidence type="ECO:0000313" key="1">
    <source>
        <dbReference type="EMBL" id="JAV56839.1"/>
    </source>
</evidence>
<reference evidence="1" key="1">
    <citation type="journal article" date="2016" name="Sci. Rep.">
        <title>Molecular characterization of firefly nuptial gifts: a multi-omics approach sheds light on postcopulatory sexual selection.</title>
        <authorList>
            <person name="Al-Wathiqui N."/>
            <person name="Fallon T.R."/>
            <person name="South A."/>
            <person name="Weng J.K."/>
            <person name="Lewis S.M."/>
        </authorList>
    </citation>
    <scope>NUCLEOTIDE SEQUENCE</scope>
</reference>
<sequence>MKKTKSSSSRVFCVEHSVCMGVFPNDELTLYAPFEDEIPAWKPWASGISDTAKRIPRVVLKAAEEIGDIFLRVGCLQQPLDQGSDPSREIEYINKLWMPARNMACHVRLQLFRFMLVKA</sequence>
<protein>
    <submittedName>
        <fullName evidence="1">Uncharacterized protein</fullName>
    </submittedName>
</protein>
<dbReference type="EMBL" id="GEZM01091459">
    <property type="protein sequence ID" value="JAV56839.1"/>
    <property type="molecule type" value="Transcribed_RNA"/>
</dbReference>
<proteinExistence type="predicted"/>